<keyword evidence="4" id="KW-1185">Reference proteome</keyword>
<evidence type="ECO:0000256" key="1">
    <source>
        <dbReference type="SAM" id="SignalP"/>
    </source>
</evidence>
<dbReference type="PANTHER" id="PTHR46560:SF12">
    <property type="entry name" value="ZP DOMAIN-CONTAINING PROTEIN"/>
    <property type="match status" value="1"/>
</dbReference>
<evidence type="ECO:0000313" key="4">
    <source>
        <dbReference type="Proteomes" id="UP000267096"/>
    </source>
</evidence>
<reference evidence="5" key="1">
    <citation type="submission" date="2017-02" db="UniProtKB">
        <authorList>
            <consortium name="WormBaseParasite"/>
        </authorList>
    </citation>
    <scope>IDENTIFICATION</scope>
</reference>
<feature type="chain" id="PRO_5043120768" evidence="1">
    <location>
        <begin position="27"/>
        <end position="239"/>
    </location>
</feature>
<dbReference type="Proteomes" id="UP000267096">
    <property type="component" value="Unassembled WGS sequence"/>
</dbReference>
<dbReference type="WBParaSite" id="ASIM_0000279901-mRNA-1">
    <property type="protein sequence ID" value="ASIM_0000279901-mRNA-1"/>
    <property type="gene ID" value="ASIM_0000279901"/>
</dbReference>
<dbReference type="PROSITE" id="PS51034">
    <property type="entry name" value="ZP_2"/>
    <property type="match status" value="1"/>
</dbReference>
<proteinExistence type="predicted"/>
<dbReference type="AlphaFoldDB" id="A0A0M3J5G8"/>
<accession>A0A0M3J5G8</accession>
<feature type="domain" description="ZP" evidence="2">
    <location>
        <begin position="42"/>
        <end position="239"/>
    </location>
</feature>
<reference evidence="3 4" key="2">
    <citation type="submission" date="2018-11" db="EMBL/GenBank/DDBJ databases">
        <authorList>
            <consortium name="Pathogen Informatics"/>
        </authorList>
    </citation>
    <scope>NUCLEOTIDE SEQUENCE [LARGE SCALE GENOMIC DNA]</scope>
</reference>
<dbReference type="InterPro" id="IPR001507">
    <property type="entry name" value="ZP_dom"/>
</dbReference>
<name>A0A0M3J5G8_ANISI</name>
<gene>
    <name evidence="3" type="ORF">ASIM_LOCUS2652</name>
</gene>
<dbReference type="Pfam" id="PF25057">
    <property type="entry name" value="CUT_N"/>
    <property type="match status" value="1"/>
</dbReference>
<keyword evidence="1" id="KW-0732">Signal</keyword>
<evidence type="ECO:0000259" key="2">
    <source>
        <dbReference type="PROSITE" id="PS51034"/>
    </source>
</evidence>
<evidence type="ECO:0000313" key="5">
    <source>
        <dbReference type="WBParaSite" id="ASIM_0000279901-mRNA-1"/>
    </source>
</evidence>
<evidence type="ECO:0000313" key="3">
    <source>
        <dbReference type="EMBL" id="VDK20344.1"/>
    </source>
</evidence>
<dbReference type="EMBL" id="UYRR01003654">
    <property type="protein sequence ID" value="VDK20344.1"/>
    <property type="molecule type" value="Genomic_DNA"/>
</dbReference>
<dbReference type="PANTHER" id="PTHR46560">
    <property type="entry name" value="CYPHER, ISOFORM B"/>
    <property type="match status" value="1"/>
</dbReference>
<feature type="signal peptide" evidence="1">
    <location>
        <begin position="1"/>
        <end position="26"/>
    </location>
</feature>
<protein>
    <submittedName>
        <fullName evidence="5">ZP domain-containing protein</fullName>
    </submittedName>
</protein>
<organism evidence="5">
    <name type="scientific">Anisakis simplex</name>
    <name type="common">Herring worm</name>
    <dbReference type="NCBI Taxonomy" id="6269"/>
    <lineage>
        <taxon>Eukaryota</taxon>
        <taxon>Metazoa</taxon>
        <taxon>Ecdysozoa</taxon>
        <taxon>Nematoda</taxon>
        <taxon>Chromadorea</taxon>
        <taxon>Rhabditida</taxon>
        <taxon>Spirurina</taxon>
        <taxon>Ascaridomorpha</taxon>
        <taxon>Ascaridoidea</taxon>
        <taxon>Anisakidae</taxon>
        <taxon>Anisakis</taxon>
        <taxon>Anisakis simplex complex</taxon>
    </lineage>
</organism>
<sequence length="239" mass="27845">MVHNYLKVISLSLIIFILNCDYPVNGVADKNDYAKILSVSAICSSDGIMAHIEFDRIFYGRIYSFNYSAVNQCNYYTKNNTNDIYNINKLRSILFKIPINDCGTRISRNTRNVIDLIENKVYIQMDHQSQTPFDRQYSFMCQLTVPEPASKPPEDHPIPIIPSSQHPLNSFLFQQHASNKHEHINKYTNHLPLSNPFETNWGNWPIRSPIPNPNSEQTQKFGDQLMKIVRSIFINQYYY</sequence>
<dbReference type="InterPro" id="IPR056953">
    <property type="entry name" value="CUT_N"/>
</dbReference>
<dbReference type="OrthoDB" id="10068552at2759"/>